<evidence type="ECO:0000313" key="8">
    <source>
        <dbReference type="Proteomes" id="UP001258994"/>
    </source>
</evidence>
<dbReference type="Pfam" id="PF00465">
    <property type="entry name" value="Fe-ADH"/>
    <property type="match status" value="1"/>
</dbReference>
<dbReference type="EMBL" id="CP134145">
    <property type="protein sequence ID" value="WNC74249.1"/>
    <property type="molecule type" value="Genomic_DNA"/>
</dbReference>
<dbReference type="CDD" id="cd08189">
    <property type="entry name" value="Fe-ADH-like"/>
    <property type="match status" value="1"/>
</dbReference>
<keyword evidence="3" id="KW-0560">Oxidoreductase</keyword>
<keyword evidence="4" id="KW-0520">NAD</keyword>
<gene>
    <name evidence="7" type="ORF">RGQ13_09710</name>
</gene>
<accession>A0ABY9TZB4</accession>
<reference evidence="8" key="1">
    <citation type="submission" date="2023-09" db="EMBL/GenBank/DDBJ databases">
        <authorList>
            <person name="Zhang C."/>
        </authorList>
    </citation>
    <scope>NUCLEOTIDE SEQUENCE [LARGE SCALE GENOMIC DNA]</scope>
    <source>
        <strain evidence="8">SQ149</strain>
    </source>
</reference>
<evidence type="ECO:0000259" key="5">
    <source>
        <dbReference type="Pfam" id="PF00465"/>
    </source>
</evidence>
<proteinExistence type="inferred from homology"/>
<protein>
    <submittedName>
        <fullName evidence="7">Iron-containing alcohol dehydrogenase</fullName>
    </submittedName>
</protein>
<dbReference type="SUPFAM" id="SSF56796">
    <property type="entry name" value="Dehydroquinate synthase-like"/>
    <property type="match status" value="1"/>
</dbReference>
<evidence type="ECO:0000259" key="6">
    <source>
        <dbReference type="Pfam" id="PF25137"/>
    </source>
</evidence>
<organism evidence="7 8">
    <name type="scientific">Thalassotalea psychrophila</name>
    <dbReference type="NCBI Taxonomy" id="3065647"/>
    <lineage>
        <taxon>Bacteria</taxon>
        <taxon>Pseudomonadati</taxon>
        <taxon>Pseudomonadota</taxon>
        <taxon>Gammaproteobacteria</taxon>
        <taxon>Alteromonadales</taxon>
        <taxon>Colwelliaceae</taxon>
        <taxon>Thalassotalea</taxon>
    </lineage>
</organism>
<comment type="similarity">
    <text evidence="2">Belongs to the iron-containing alcohol dehydrogenase family.</text>
</comment>
<dbReference type="PANTHER" id="PTHR11496">
    <property type="entry name" value="ALCOHOL DEHYDROGENASE"/>
    <property type="match status" value="1"/>
</dbReference>
<evidence type="ECO:0000256" key="1">
    <source>
        <dbReference type="ARBA" id="ARBA00001962"/>
    </source>
</evidence>
<evidence type="ECO:0000313" key="7">
    <source>
        <dbReference type="EMBL" id="WNC74249.1"/>
    </source>
</evidence>
<comment type="cofactor">
    <cofactor evidence="1">
        <name>Fe cation</name>
        <dbReference type="ChEBI" id="CHEBI:24875"/>
    </cofactor>
</comment>
<dbReference type="Gene3D" id="3.40.50.1970">
    <property type="match status" value="1"/>
</dbReference>
<dbReference type="PROSITE" id="PS00060">
    <property type="entry name" value="ADH_IRON_2"/>
    <property type="match status" value="1"/>
</dbReference>
<keyword evidence="8" id="KW-1185">Reference proteome</keyword>
<feature type="domain" description="Fe-containing alcohol dehydrogenase-like C-terminal" evidence="6">
    <location>
        <begin position="222"/>
        <end position="415"/>
    </location>
</feature>
<dbReference type="InterPro" id="IPR001670">
    <property type="entry name" value="ADH_Fe/GldA"/>
</dbReference>
<dbReference type="PROSITE" id="PS00913">
    <property type="entry name" value="ADH_IRON_1"/>
    <property type="match status" value="1"/>
</dbReference>
<dbReference type="InterPro" id="IPR039697">
    <property type="entry name" value="Alcohol_dehydrogenase_Fe"/>
</dbReference>
<evidence type="ECO:0000256" key="4">
    <source>
        <dbReference type="ARBA" id="ARBA00023027"/>
    </source>
</evidence>
<dbReference type="RefSeq" id="WP_348393356.1">
    <property type="nucleotide sequence ID" value="NZ_CP134145.1"/>
</dbReference>
<dbReference type="Pfam" id="PF25137">
    <property type="entry name" value="ADH_Fe_C"/>
    <property type="match status" value="1"/>
</dbReference>
<dbReference type="Proteomes" id="UP001258994">
    <property type="component" value="Chromosome"/>
</dbReference>
<name>A0ABY9TZB4_9GAMM</name>
<evidence type="ECO:0000256" key="3">
    <source>
        <dbReference type="ARBA" id="ARBA00023002"/>
    </source>
</evidence>
<dbReference type="InterPro" id="IPR018211">
    <property type="entry name" value="ADH_Fe_CS"/>
</dbReference>
<evidence type="ECO:0000256" key="2">
    <source>
        <dbReference type="ARBA" id="ARBA00007358"/>
    </source>
</evidence>
<dbReference type="Gene3D" id="1.20.1090.10">
    <property type="entry name" value="Dehydroquinate synthase-like - alpha domain"/>
    <property type="match status" value="1"/>
</dbReference>
<dbReference type="PANTHER" id="PTHR11496:SF102">
    <property type="entry name" value="ALCOHOL DEHYDROGENASE 4"/>
    <property type="match status" value="1"/>
</dbReference>
<dbReference type="InterPro" id="IPR056798">
    <property type="entry name" value="ADH_Fe_C"/>
</dbReference>
<sequence length="417" mass="44970">MRIFTYAHLKKVKLPLTLKGITMLHTTIIKIRKQANKVLNIPMPTLIEGEGKVTTTTTVLKQLGGSKPLIVTDGMLVKLGIAKHLTDALDAEGMPYVLFDRVTPDPTIPLINEGILVYKNSGCDSIIALGGGSPMDCAKTIGASVVKNKAPQKLAGTMRVRKELPPLIAIPTTAGTGSEATVVAVVTDPVARKKLTIVDPKLVPNVAIIDPALMLGLPAKITAETGIDALTHAVESYIGKHATELTREYGLEAVKRIFKYLPKAYADGSDIEARREMSVASYKAGVAFTRASIGYVHAIAHQLGGFYHIPHGLANAVILPHVLEFSFDEVFEQYAELAIAAGLATESDTKRDAATKFVNGVKALNKLLNIQTNFPELKEDDVVVLADRAVKEAFGAYPVPKQMNQKQCEEIMRSIMG</sequence>
<feature type="domain" description="Alcohol dehydrogenase iron-type/glycerol dehydrogenase GldA" evidence="5">
    <location>
        <begin position="46"/>
        <end position="211"/>
    </location>
</feature>